<evidence type="ECO:0000259" key="2">
    <source>
        <dbReference type="Pfam" id="PF05378"/>
    </source>
</evidence>
<evidence type="ECO:0000313" key="5">
    <source>
        <dbReference type="Proteomes" id="UP001597104"/>
    </source>
</evidence>
<accession>A0ABW3EE66</accession>
<evidence type="ECO:0000259" key="3">
    <source>
        <dbReference type="Pfam" id="PF19278"/>
    </source>
</evidence>
<organism evidence="4 5">
    <name type="scientific">Loigolactobacillus binensis</name>
    <dbReference type="NCBI Taxonomy" id="2559922"/>
    <lineage>
        <taxon>Bacteria</taxon>
        <taxon>Bacillati</taxon>
        <taxon>Bacillota</taxon>
        <taxon>Bacilli</taxon>
        <taxon>Lactobacillales</taxon>
        <taxon>Lactobacillaceae</taxon>
        <taxon>Loigolactobacillus</taxon>
    </lineage>
</organism>
<dbReference type="PANTHER" id="PTHR11365:SF23">
    <property type="entry name" value="HYPOTHETICAL 5-OXOPROLINASE (EUROFUNG)-RELATED"/>
    <property type="match status" value="1"/>
</dbReference>
<dbReference type="PANTHER" id="PTHR11365">
    <property type="entry name" value="5-OXOPROLINASE RELATED"/>
    <property type="match status" value="1"/>
</dbReference>
<dbReference type="InterPro" id="IPR049517">
    <property type="entry name" value="ACX-like_C"/>
</dbReference>
<dbReference type="Gene3D" id="3.30.420.40">
    <property type="match status" value="1"/>
</dbReference>
<evidence type="ECO:0000313" key="4">
    <source>
        <dbReference type="EMBL" id="MFD0898548.1"/>
    </source>
</evidence>
<evidence type="ECO:0000259" key="1">
    <source>
        <dbReference type="Pfam" id="PF01968"/>
    </source>
</evidence>
<dbReference type="Proteomes" id="UP001597104">
    <property type="component" value="Unassembled WGS sequence"/>
</dbReference>
<feature type="domain" description="Acetophenone carboxylase-like C-terminal" evidence="3">
    <location>
        <begin position="506"/>
        <end position="676"/>
    </location>
</feature>
<dbReference type="EMBL" id="JBHTIO010000055">
    <property type="protein sequence ID" value="MFD0898548.1"/>
    <property type="molecule type" value="Genomic_DNA"/>
</dbReference>
<dbReference type="Pfam" id="PF19278">
    <property type="entry name" value="Hydant_A_C"/>
    <property type="match status" value="1"/>
</dbReference>
<dbReference type="RefSeq" id="WP_137636863.1">
    <property type="nucleotide sequence ID" value="NZ_BJDN01000003.1"/>
</dbReference>
<dbReference type="Pfam" id="PF05378">
    <property type="entry name" value="Hydant_A_N"/>
    <property type="match status" value="1"/>
</dbReference>
<name>A0ABW3EE66_9LACO</name>
<dbReference type="SUPFAM" id="SSF53067">
    <property type="entry name" value="Actin-like ATPase domain"/>
    <property type="match status" value="1"/>
</dbReference>
<reference evidence="5" key="1">
    <citation type="journal article" date="2019" name="Int. J. Syst. Evol. Microbiol.">
        <title>The Global Catalogue of Microorganisms (GCM) 10K type strain sequencing project: providing services to taxonomists for standard genome sequencing and annotation.</title>
        <authorList>
            <consortium name="The Broad Institute Genomics Platform"/>
            <consortium name="The Broad Institute Genome Sequencing Center for Infectious Disease"/>
            <person name="Wu L."/>
            <person name="Ma J."/>
        </authorList>
    </citation>
    <scope>NUCLEOTIDE SEQUENCE [LARGE SCALE GENOMIC DNA]</scope>
    <source>
        <strain evidence="5">CCM 8925</strain>
    </source>
</reference>
<dbReference type="InterPro" id="IPR008040">
    <property type="entry name" value="Hydant_A_N"/>
</dbReference>
<feature type="domain" description="Hydantoinase/oxoprolinase N-terminal" evidence="2">
    <location>
        <begin position="10"/>
        <end position="186"/>
    </location>
</feature>
<keyword evidence="5" id="KW-1185">Reference proteome</keyword>
<dbReference type="InterPro" id="IPR045079">
    <property type="entry name" value="Oxoprolinase-like"/>
</dbReference>
<dbReference type="InterPro" id="IPR002821">
    <property type="entry name" value="Hydantoinase_A"/>
</dbReference>
<dbReference type="Pfam" id="PF01968">
    <property type="entry name" value="Hydantoinase_A"/>
    <property type="match status" value="1"/>
</dbReference>
<gene>
    <name evidence="4" type="ORF">ACFQZ7_12570</name>
</gene>
<dbReference type="InterPro" id="IPR043129">
    <property type="entry name" value="ATPase_NBD"/>
</dbReference>
<sequence length="686" mass="75994">MVEQKKRYWLGIDIGGTFTDFALYDSASQQTYDQKILTNTENPANGIIDGLKKYEKMGIDLSKVDYFIHGMTIGLNTLLQRNGSKLALFVSKGFRDILNIQRLRLPVPYNFYSRLPDALIPRRNVFPIKERILADGTEKDKVNFDEVDVAMKQIQLSNLNGVVISFLHSYLEPKHELAVKQYINKYYPDIDVELSSDISNEIGEYERTILACINLYIKNSVQKYLNTLTQKIEQESIATIPLITKSNSGITNVSNAINRPVETLFSGPAAGILGASKIIKNARDLNAITVDIGGTSADISIIEKGNTILTTSNEINGFPINSPAVLLYSIGAGGGSYAWLDNGGMLKVGPSSAGSTPGPAAYGTGMKPTLTDAFIVSNYLNLDSFAGGGIKLDVNRSINAINSIAKKLKIQTKSAASKIVDVVIANMTTELSSILSQRGIDPRDFSLISYGGAGPVLANYLAEELDLKNVILPKSPGTLCAFGALYADYVFNDSAVYFKRLNIIDKSIKNILDKLKINAKKWLIKQNDQRLQQPELKYFISARYVGQTLQIEVPIDTMWVEQTDLFKNKVTTLFNQIYLKTYNHNLPEEDIELTKISVILRGRTPKPNINKTNKNGVWNSENIGKRSITLKNKEISVDIYNRDQLTVGQSISGPAVIDQNDTTILILPLWKGTVDAQLNLILERKL</sequence>
<protein>
    <submittedName>
        <fullName evidence="4">Hydantoinase/oxoprolinase family protein</fullName>
    </submittedName>
</protein>
<feature type="domain" description="Hydantoinase A/oxoprolinase" evidence="1">
    <location>
        <begin position="207"/>
        <end position="490"/>
    </location>
</feature>
<comment type="caution">
    <text evidence="4">The sequence shown here is derived from an EMBL/GenBank/DDBJ whole genome shotgun (WGS) entry which is preliminary data.</text>
</comment>
<proteinExistence type="predicted"/>